<dbReference type="RefSeq" id="WP_072914674.1">
    <property type="nucleotide sequence ID" value="NZ_FRAR01000017.1"/>
</dbReference>
<evidence type="ECO:0000259" key="1">
    <source>
        <dbReference type="Pfam" id="PF12673"/>
    </source>
</evidence>
<proteinExistence type="predicted"/>
<dbReference type="EMBL" id="FRAR01000017">
    <property type="protein sequence ID" value="SHK59178.1"/>
    <property type="molecule type" value="Genomic_DNA"/>
</dbReference>
<protein>
    <recommendedName>
        <fullName evidence="1">SipL SPOCS domain-containing protein</fullName>
    </recommendedName>
</protein>
<accession>A0A1M6TQT8</accession>
<organism evidence="2 3">
    <name type="scientific">Desulforamulus aeronauticus DSM 10349</name>
    <dbReference type="NCBI Taxonomy" id="1121421"/>
    <lineage>
        <taxon>Bacteria</taxon>
        <taxon>Bacillati</taxon>
        <taxon>Bacillota</taxon>
        <taxon>Clostridia</taxon>
        <taxon>Eubacteriales</taxon>
        <taxon>Peptococcaceae</taxon>
        <taxon>Desulforamulus</taxon>
    </lineage>
</organism>
<sequence length="180" mass="20337">MGNHHECEKNCGRVQLLCESVVHVKPPMTKIVGERFKVNITDYTTYSGNVVVKGCVEKITMYLHEHDHKNEECCKNSKHDCKKDCDCDSNDCDTYLKKSFCKQVKCNEGVVHYLESIMEFNAVVEIPCVKCGDHCHVTAKVKDIGDFVAIECDKKGHVTIGKENYILDVKVCCAEPKSCK</sequence>
<evidence type="ECO:0000313" key="2">
    <source>
        <dbReference type="EMBL" id="SHK59178.1"/>
    </source>
</evidence>
<gene>
    <name evidence="2" type="ORF">SAMN02745123_02429</name>
</gene>
<feature type="domain" description="SipL SPOCS" evidence="1">
    <location>
        <begin position="29"/>
        <end position="144"/>
    </location>
</feature>
<dbReference type="Proteomes" id="UP000183997">
    <property type="component" value="Unassembled WGS sequence"/>
</dbReference>
<evidence type="ECO:0000313" key="3">
    <source>
        <dbReference type="Proteomes" id="UP000183997"/>
    </source>
</evidence>
<reference evidence="3" key="1">
    <citation type="submission" date="2016-11" db="EMBL/GenBank/DDBJ databases">
        <authorList>
            <person name="Varghese N."/>
            <person name="Submissions S."/>
        </authorList>
    </citation>
    <scope>NUCLEOTIDE SEQUENCE [LARGE SCALE GENOMIC DNA]</scope>
    <source>
        <strain evidence="3">DSM 10349</strain>
    </source>
</reference>
<dbReference type="OrthoDB" id="3786at1562"/>
<dbReference type="InterPro" id="IPR024300">
    <property type="entry name" value="SipL_SPOCS_dom"/>
</dbReference>
<keyword evidence="3" id="KW-1185">Reference proteome</keyword>
<dbReference type="AlphaFoldDB" id="A0A1M6TQT8"/>
<dbReference type="Pfam" id="PF12673">
    <property type="entry name" value="SipL"/>
    <property type="match status" value="1"/>
</dbReference>
<name>A0A1M6TQT8_9FIRM</name>